<protein>
    <recommendedName>
        <fullName evidence="4">Lipoprotein</fullName>
    </recommendedName>
</protein>
<reference evidence="2 3" key="1">
    <citation type="journal article" date="2021" name="ACS Chem. Biol.">
        <title>Genomic-Led Discovery of a Novel Glycopeptide Antibiotic by Nonomuraea coxensis DSM 45129.</title>
        <authorList>
            <person name="Yushchuk O."/>
            <person name="Vior N.M."/>
            <person name="Andreo-Vidal A."/>
            <person name="Berini F."/>
            <person name="Ruckert C."/>
            <person name="Busche T."/>
            <person name="Binda E."/>
            <person name="Kalinowski J."/>
            <person name="Truman A.W."/>
            <person name="Marinelli F."/>
        </authorList>
    </citation>
    <scope>NUCLEOTIDE SEQUENCE [LARGE SCALE GENOMIC DNA]</scope>
    <source>
        <strain evidence="2 3">DSM 45129</strain>
    </source>
</reference>
<evidence type="ECO:0000313" key="3">
    <source>
        <dbReference type="Proteomes" id="UP000824681"/>
    </source>
</evidence>
<feature type="region of interest" description="Disordered" evidence="1">
    <location>
        <begin position="203"/>
        <end position="236"/>
    </location>
</feature>
<sequence length="236" mass="23958">MKDQRPPTTPGTPLPPQAGPPWGRLTRGTGAARARRPVSLALVAATAAVSALTGCGAASPAAHPAGATSATRTGEPSGEGSDGRSGGPDEAGPARPTAEAGAGRALPAPGEPLPATPARLATALRETTAALDEAIDRWKPAKGGPPRDVELLALYQQRLYRHAARHRTLADRAFARLPAALAGQARDNVAAIRELLALARPIKPSRSSRPARPPSCSGTSSAASAASGWSGRCWPP</sequence>
<accession>A0ABX8U892</accession>
<feature type="compositionally biased region" description="Pro residues" evidence="1">
    <location>
        <begin position="7"/>
        <end position="19"/>
    </location>
</feature>
<proteinExistence type="predicted"/>
<name>A0ABX8U892_9ACTN</name>
<feature type="region of interest" description="Disordered" evidence="1">
    <location>
        <begin position="54"/>
        <end position="116"/>
    </location>
</feature>
<keyword evidence="3" id="KW-1185">Reference proteome</keyword>
<organism evidence="2 3">
    <name type="scientific">Nonomuraea coxensis DSM 45129</name>
    <dbReference type="NCBI Taxonomy" id="1122611"/>
    <lineage>
        <taxon>Bacteria</taxon>
        <taxon>Bacillati</taxon>
        <taxon>Actinomycetota</taxon>
        <taxon>Actinomycetes</taxon>
        <taxon>Streptosporangiales</taxon>
        <taxon>Streptosporangiaceae</taxon>
        <taxon>Nonomuraea</taxon>
    </lineage>
</organism>
<dbReference type="RefSeq" id="WP_051112790.1">
    <property type="nucleotide sequence ID" value="NZ_CP068985.1"/>
</dbReference>
<evidence type="ECO:0008006" key="4">
    <source>
        <dbReference type="Google" id="ProtNLM"/>
    </source>
</evidence>
<feature type="compositionally biased region" description="Low complexity" evidence="1">
    <location>
        <begin position="54"/>
        <end position="71"/>
    </location>
</feature>
<dbReference type="EMBL" id="CP068985">
    <property type="protein sequence ID" value="QYC42882.1"/>
    <property type="molecule type" value="Genomic_DNA"/>
</dbReference>
<evidence type="ECO:0000313" key="2">
    <source>
        <dbReference type="EMBL" id="QYC42882.1"/>
    </source>
</evidence>
<dbReference type="Proteomes" id="UP000824681">
    <property type="component" value="Chromosome"/>
</dbReference>
<gene>
    <name evidence="2" type="ORF">Nocox_26405</name>
</gene>
<feature type="region of interest" description="Disordered" evidence="1">
    <location>
        <begin position="1"/>
        <end position="33"/>
    </location>
</feature>
<feature type="compositionally biased region" description="Low complexity" evidence="1">
    <location>
        <begin position="20"/>
        <end position="33"/>
    </location>
</feature>
<evidence type="ECO:0000256" key="1">
    <source>
        <dbReference type="SAM" id="MobiDB-lite"/>
    </source>
</evidence>